<sequence length="368" mass="42424">MMSFYDVIEKYRNFDFDGYLNNVTDNDVLRSLSKDKLEDFDILNLLSKTAVKHLEAMAQKAHKLSVQYFGKTVCLYTPMYIANYCVNQCVYCSYNIKSGIKRKKLTMDEIREEGEAISKEGFKHLLVLTGESSFHSSVEYIGEAIEILREKFPSIGIEVYPMEVEEYKYIVDKGVEGLTVYQETYDEEIYKRVHIKGPKSNYKFRLDAPERGAKAGMRTLSIGALLGLNDFRKETFFTILHGKYLKTKYPYIELSYSTPRMRPFKGCFEELVDISDTDLVQAMVCMRLFDPHAAINISTRENLEMRSHIIPLGVTKLSAGVSTDVGGHSQDEHDTAQFKINDESTVKDVEKMLNSIGYQHVFKDWERF</sequence>
<dbReference type="SFLD" id="SFLDG01081">
    <property type="entry name" value="cleavage_of_the_Ca-Cb_bond_in"/>
    <property type="match status" value="1"/>
</dbReference>
<dbReference type="InterPro" id="IPR034428">
    <property type="entry name" value="ThiH/NoCL/HydG-like"/>
</dbReference>
<dbReference type="Proteomes" id="UP000003227">
    <property type="component" value="Unassembled WGS sequence"/>
</dbReference>
<evidence type="ECO:0000313" key="8">
    <source>
        <dbReference type="EMBL" id="EFH06297.1"/>
    </source>
</evidence>
<evidence type="ECO:0000256" key="6">
    <source>
        <dbReference type="ARBA" id="ARBA00023014"/>
    </source>
</evidence>
<evidence type="ECO:0000259" key="7">
    <source>
        <dbReference type="PROSITE" id="PS51918"/>
    </source>
</evidence>
<dbReference type="NCBIfam" id="TIGR02351">
    <property type="entry name" value="thiH"/>
    <property type="match status" value="1"/>
</dbReference>
<dbReference type="SMART" id="SM00876">
    <property type="entry name" value="BATS"/>
    <property type="match status" value="1"/>
</dbReference>
<evidence type="ECO:0000256" key="4">
    <source>
        <dbReference type="ARBA" id="ARBA00022723"/>
    </source>
</evidence>
<dbReference type="CDD" id="cd01335">
    <property type="entry name" value="Radical_SAM"/>
    <property type="match status" value="1"/>
</dbReference>
<dbReference type="EMBL" id="ADNX01000061">
    <property type="protein sequence ID" value="EFH06297.1"/>
    <property type="molecule type" value="Genomic_DNA"/>
</dbReference>
<evidence type="ECO:0000256" key="5">
    <source>
        <dbReference type="ARBA" id="ARBA00023004"/>
    </source>
</evidence>
<reference evidence="8 9" key="1">
    <citation type="submission" date="2010-05" db="EMBL/GenBank/DDBJ databases">
        <authorList>
            <person name="Qin X."/>
            <person name="Bachman B."/>
            <person name="Battles P."/>
            <person name="Bell A."/>
            <person name="Bess C."/>
            <person name="Bickham C."/>
            <person name="Chaboub L."/>
            <person name="Chen D."/>
            <person name="Coyle M."/>
            <person name="Deiros D.R."/>
            <person name="Dinh H."/>
            <person name="Forbes L."/>
            <person name="Fowler G."/>
            <person name="Francisco L."/>
            <person name="Fu Q."/>
            <person name="Gubbala S."/>
            <person name="Hale W."/>
            <person name="Han Y."/>
            <person name="Hemphill L."/>
            <person name="Highlander S.K."/>
            <person name="Hirani K."/>
            <person name="Hogues M."/>
            <person name="Jackson L."/>
            <person name="Jakkamsetti A."/>
            <person name="Javaid M."/>
            <person name="Jiang H."/>
            <person name="Korchina V."/>
            <person name="Kovar C."/>
            <person name="Lara F."/>
            <person name="Lee S."/>
            <person name="Mata R."/>
            <person name="Mathew T."/>
            <person name="Moen C."/>
            <person name="Morales K."/>
            <person name="Munidasa M."/>
            <person name="Nazareth L."/>
            <person name="Ngo R."/>
            <person name="Nguyen L."/>
            <person name="Okwuonu G."/>
            <person name="Ongeri F."/>
            <person name="Patil S."/>
            <person name="Petrosino J."/>
            <person name="Pham C."/>
            <person name="Pham P."/>
            <person name="Pu L.-L."/>
            <person name="Puazo M."/>
            <person name="Raj R."/>
            <person name="Reid J."/>
            <person name="Rouhana J."/>
            <person name="Saada N."/>
            <person name="Shang Y."/>
            <person name="Simmons D."/>
            <person name="Thornton R."/>
            <person name="Warren J."/>
            <person name="Weissenberger G."/>
            <person name="Zhang J."/>
            <person name="Zhang L."/>
            <person name="Zhou C."/>
            <person name="Zhu D."/>
            <person name="Muzny D."/>
            <person name="Worley K."/>
            <person name="Gibbs R."/>
        </authorList>
    </citation>
    <scope>NUCLEOTIDE SEQUENCE [LARGE SCALE GENOMIC DNA]</scope>
    <source>
        <strain evidence="8 9">NAP08</strain>
    </source>
</reference>
<dbReference type="InterPro" id="IPR058240">
    <property type="entry name" value="rSAM_sf"/>
</dbReference>
<dbReference type="GO" id="GO:0009228">
    <property type="term" value="P:thiamine biosynthetic process"/>
    <property type="evidence" value="ECO:0007669"/>
    <property type="project" value="InterPro"/>
</dbReference>
<dbReference type="InterPro" id="IPR010722">
    <property type="entry name" value="BATS_dom"/>
</dbReference>
<dbReference type="AlphaFoldDB" id="D5Q726"/>
<dbReference type="InterPro" id="IPR012726">
    <property type="entry name" value="ThiH"/>
</dbReference>
<keyword evidence="4" id="KW-0479">Metal-binding</keyword>
<proteinExistence type="predicted"/>
<dbReference type="SFLD" id="SFLDG01060">
    <property type="entry name" value="BATS_domain_containing"/>
    <property type="match status" value="1"/>
</dbReference>
<accession>D5Q726</accession>
<organism evidence="8 9">
    <name type="scientific">Clostridioides difficile NAP08</name>
    <dbReference type="NCBI Taxonomy" id="525259"/>
    <lineage>
        <taxon>Bacteria</taxon>
        <taxon>Bacillati</taxon>
        <taxon>Bacillota</taxon>
        <taxon>Clostridia</taxon>
        <taxon>Peptostreptococcales</taxon>
        <taxon>Peptostreptococcaceae</taxon>
        <taxon>Clostridioides</taxon>
    </lineage>
</organism>
<dbReference type="SUPFAM" id="SSF102114">
    <property type="entry name" value="Radical SAM enzymes"/>
    <property type="match status" value="1"/>
</dbReference>
<keyword evidence="2" id="KW-0004">4Fe-4S</keyword>
<comment type="caution">
    <text evidence="8">The sequence shown here is derived from an EMBL/GenBank/DDBJ whole genome shotgun (WGS) entry which is preliminary data.</text>
</comment>
<name>D5Q726_CLODI</name>
<dbReference type="GO" id="GO:0051539">
    <property type="term" value="F:4 iron, 4 sulfur cluster binding"/>
    <property type="evidence" value="ECO:0007669"/>
    <property type="project" value="UniProtKB-KW"/>
</dbReference>
<dbReference type="HOGENOM" id="CLU_046249_1_0_9"/>
<comment type="cofactor">
    <cofactor evidence="1">
        <name>[4Fe-4S] cluster</name>
        <dbReference type="ChEBI" id="CHEBI:49883"/>
    </cofactor>
</comment>
<dbReference type="Pfam" id="PF04055">
    <property type="entry name" value="Radical_SAM"/>
    <property type="match status" value="1"/>
</dbReference>
<evidence type="ECO:0000256" key="1">
    <source>
        <dbReference type="ARBA" id="ARBA00001966"/>
    </source>
</evidence>
<evidence type="ECO:0000256" key="3">
    <source>
        <dbReference type="ARBA" id="ARBA00022691"/>
    </source>
</evidence>
<dbReference type="InterPro" id="IPR013785">
    <property type="entry name" value="Aldolase_TIM"/>
</dbReference>
<dbReference type="PROSITE" id="PS51918">
    <property type="entry name" value="RADICAL_SAM"/>
    <property type="match status" value="1"/>
</dbReference>
<gene>
    <name evidence="8" type="primary">thiH</name>
    <name evidence="8" type="ORF">HMPREF0220_2708</name>
</gene>
<dbReference type="PANTHER" id="PTHR43583:SF1">
    <property type="entry name" value="2-IMINOACETATE SYNTHASE"/>
    <property type="match status" value="1"/>
</dbReference>
<dbReference type="GO" id="GO:0005506">
    <property type="term" value="F:iron ion binding"/>
    <property type="evidence" value="ECO:0007669"/>
    <property type="project" value="InterPro"/>
</dbReference>
<dbReference type="Pfam" id="PF06968">
    <property type="entry name" value="BATS"/>
    <property type="match status" value="1"/>
</dbReference>
<dbReference type="InterPro" id="IPR007197">
    <property type="entry name" value="rSAM"/>
</dbReference>
<protein>
    <submittedName>
        <fullName evidence="8">Thiazole biosynthesis protein ThiH</fullName>
    </submittedName>
</protein>
<keyword evidence="3" id="KW-0949">S-adenosyl-L-methionine</keyword>
<feature type="domain" description="Radical SAM core" evidence="7">
    <location>
        <begin position="71"/>
        <end position="298"/>
    </location>
</feature>
<dbReference type="Gene3D" id="3.20.20.70">
    <property type="entry name" value="Aldolase class I"/>
    <property type="match status" value="1"/>
</dbReference>
<dbReference type="SFLD" id="SFLDF00301">
    <property type="entry name" value="2-iminoacetate_synthase_(ThiH)"/>
    <property type="match status" value="1"/>
</dbReference>
<keyword evidence="6" id="KW-0411">Iron-sulfur</keyword>
<evidence type="ECO:0000256" key="2">
    <source>
        <dbReference type="ARBA" id="ARBA00022485"/>
    </source>
</evidence>
<dbReference type="GO" id="GO:0003824">
    <property type="term" value="F:catalytic activity"/>
    <property type="evidence" value="ECO:0007669"/>
    <property type="project" value="InterPro"/>
</dbReference>
<dbReference type="SFLD" id="SFLDS00029">
    <property type="entry name" value="Radical_SAM"/>
    <property type="match status" value="1"/>
</dbReference>
<keyword evidence="5" id="KW-0408">Iron</keyword>
<dbReference type="PANTHER" id="PTHR43583">
    <property type="entry name" value="2-IMINOACETATE SYNTHASE"/>
    <property type="match status" value="1"/>
</dbReference>
<evidence type="ECO:0000313" key="9">
    <source>
        <dbReference type="Proteomes" id="UP000003227"/>
    </source>
</evidence>